<protein>
    <submittedName>
        <fullName evidence="5">CNNM, transmembrane domain-containing protein</fullName>
    </submittedName>
</protein>
<keyword evidence="2 3" id="KW-0472">Membrane</keyword>
<keyword evidence="2 3" id="KW-0812">Transmembrane</keyword>
<name>A0A9K3IEJ1_HELAN</name>
<evidence type="ECO:0000256" key="3">
    <source>
        <dbReference type="SAM" id="Phobius"/>
    </source>
</evidence>
<dbReference type="EMBL" id="MNCJ02000323">
    <property type="protein sequence ID" value="KAF5795270.1"/>
    <property type="molecule type" value="Genomic_DNA"/>
</dbReference>
<keyword evidence="1" id="KW-0677">Repeat</keyword>
<reference evidence="5" key="1">
    <citation type="journal article" date="2017" name="Nature">
        <title>The sunflower genome provides insights into oil metabolism, flowering and Asterid evolution.</title>
        <authorList>
            <person name="Badouin H."/>
            <person name="Gouzy J."/>
            <person name="Grassa C.J."/>
            <person name="Murat F."/>
            <person name="Staton S.E."/>
            <person name="Cottret L."/>
            <person name="Lelandais-Briere C."/>
            <person name="Owens G.L."/>
            <person name="Carrere S."/>
            <person name="Mayjonade B."/>
            <person name="Legrand L."/>
            <person name="Gill N."/>
            <person name="Kane N.C."/>
            <person name="Bowers J.E."/>
            <person name="Hubner S."/>
            <person name="Bellec A."/>
            <person name="Berard A."/>
            <person name="Berges H."/>
            <person name="Blanchet N."/>
            <person name="Boniface M.C."/>
            <person name="Brunel D."/>
            <person name="Catrice O."/>
            <person name="Chaidir N."/>
            <person name="Claudel C."/>
            <person name="Donnadieu C."/>
            <person name="Faraut T."/>
            <person name="Fievet G."/>
            <person name="Helmstetter N."/>
            <person name="King M."/>
            <person name="Knapp S.J."/>
            <person name="Lai Z."/>
            <person name="Le Paslier M.C."/>
            <person name="Lippi Y."/>
            <person name="Lorenzon L."/>
            <person name="Mandel J.R."/>
            <person name="Marage G."/>
            <person name="Marchand G."/>
            <person name="Marquand E."/>
            <person name="Bret-Mestries E."/>
            <person name="Morien E."/>
            <person name="Nambeesan S."/>
            <person name="Nguyen T."/>
            <person name="Pegot-Espagnet P."/>
            <person name="Pouilly N."/>
            <person name="Raftis F."/>
            <person name="Sallet E."/>
            <person name="Schiex T."/>
            <person name="Thomas J."/>
            <person name="Vandecasteele C."/>
            <person name="Vares D."/>
            <person name="Vear F."/>
            <person name="Vautrin S."/>
            <person name="Crespi M."/>
            <person name="Mangin B."/>
            <person name="Burke J.M."/>
            <person name="Salse J."/>
            <person name="Munos S."/>
            <person name="Vincourt P."/>
            <person name="Rieseberg L.H."/>
            <person name="Langlade N.B."/>
        </authorList>
    </citation>
    <scope>NUCLEOTIDE SEQUENCE</scope>
    <source>
        <tissue evidence="5">Leaves</tissue>
    </source>
</reference>
<sequence length="88" mass="9634">MFLLTLALAAGAGAGVSRSSIVTDENDIEFGNPMWFVYDRVSCVLVLFAGFVSGLTLGLMSLGLVELEILHRSGSNREKKQAVRNWRM</sequence>
<dbReference type="AlphaFoldDB" id="A0A9K3IEJ1"/>
<dbReference type="PANTHER" id="PTHR12064">
    <property type="entry name" value="METAL TRANSPORTER CNNM"/>
    <property type="match status" value="1"/>
</dbReference>
<reference evidence="5" key="2">
    <citation type="submission" date="2020-06" db="EMBL/GenBank/DDBJ databases">
        <title>Helianthus annuus Genome sequencing and assembly Release 2.</title>
        <authorList>
            <person name="Gouzy J."/>
            <person name="Langlade N."/>
            <person name="Munos S."/>
        </authorList>
    </citation>
    <scope>NUCLEOTIDE SEQUENCE</scope>
    <source>
        <tissue evidence="5">Leaves</tissue>
    </source>
</reference>
<dbReference type="InterPro" id="IPR002550">
    <property type="entry name" value="CNNM"/>
</dbReference>
<dbReference type="GO" id="GO:0016020">
    <property type="term" value="C:membrane"/>
    <property type="evidence" value="ECO:0007669"/>
    <property type="project" value="UniProtKB-UniRule"/>
</dbReference>
<evidence type="ECO:0000313" key="6">
    <source>
        <dbReference type="Proteomes" id="UP000215914"/>
    </source>
</evidence>
<dbReference type="PANTHER" id="PTHR12064:SF97">
    <property type="entry name" value="METAL TRANSPORTER CNNM-5"/>
    <property type="match status" value="1"/>
</dbReference>
<dbReference type="InterPro" id="IPR045095">
    <property type="entry name" value="ACDP"/>
</dbReference>
<keyword evidence="2 3" id="KW-1133">Transmembrane helix</keyword>
<gene>
    <name evidence="5" type="ORF">HanXRQr2_Chr08g0337681</name>
</gene>
<keyword evidence="6" id="KW-1185">Reference proteome</keyword>
<evidence type="ECO:0000256" key="1">
    <source>
        <dbReference type="ARBA" id="ARBA00022737"/>
    </source>
</evidence>
<dbReference type="Gramene" id="mRNA:HanXRQr2_Chr08g0337681">
    <property type="protein sequence ID" value="mRNA:HanXRQr2_Chr08g0337681"/>
    <property type="gene ID" value="HanXRQr2_Chr08g0337681"/>
</dbReference>
<feature type="domain" description="CNNM transmembrane" evidence="4">
    <location>
        <begin position="31"/>
        <end position="88"/>
    </location>
</feature>
<evidence type="ECO:0000259" key="4">
    <source>
        <dbReference type="PROSITE" id="PS51846"/>
    </source>
</evidence>
<comment type="caution">
    <text evidence="5">The sequence shown here is derived from an EMBL/GenBank/DDBJ whole genome shotgun (WGS) entry which is preliminary data.</text>
</comment>
<dbReference type="GO" id="GO:0010960">
    <property type="term" value="P:magnesium ion homeostasis"/>
    <property type="evidence" value="ECO:0007669"/>
    <property type="project" value="InterPro"/>
</dbReference>
<organism evidence="5 6">
    <name type="scientific">Helianthus annuus</name>
    <name type="common">Common sunflower</name>
    <dbReference type="NCBI Taxonomy" id="4232"/>
    <lineage>
        <taxon>Eukaryota</taxon>
        <taxon>Viridiplantae</taxon>
        <taxon>Streptophyta</taxon>
        <taxon>Embryophyta</taxon>
        <taxon>Tracheophyta</taxon>
        <taxon>Spermatophyta</taxon>
        <taxon>Magnoliopsida</taxon>
        <taxon>eudicotyledons</taxon>
        <taxon>Gunneridae</taxon>
        <taxon>Pentapetalae</taxon>
        <taxon>asterids</taxon>
        <taxon>campanulids</taxon>
        <taxon>Asterales</taxon>
        <taxon>Asteraceae</taxon>
        <taxon>Asteroideae</taxon>
        <taxon>Heliantheae alliance</taxon>
        <taxon>Heliantheae</taxon>
        <taxon>Helianthus</taxon>
    </lineage>
</organism>
<evidence type="ECO:0000313" key="5">
    <source>
        <dbReference type="EMBL" id="KAF5795270.1"/>
    </source>
</evidence>
<feature type="transmembrane region" description="Helical" evidence="3">
    <location>
        <begin position="43"/>
        <end position="65"/>
    </location>
</feature>
<evidence type="ECO:0000256" key="2">
    <source>
        <dbReference type="PROSITE-ProRule" id="PRU01193"/>
    </source>
</evidence>
<proteinExistence type="predicted"/>
<accession>A0A9K3IEJ1</accession>
<dbReference type="PROSITE" id="PS51846">
    <property type="entry name" value="CNNM"/>
    <property type="match status" value="1"/>
</dbReference>
<dbReference type="Proteomes" id="UP000215914">
    <property type="component" value="Unassembled WGS sequence"/>
</dbReference>